<comment type="caution">
    <text evidence="6">The sequence shown here is derived from an EMBL/GenBank/DDBJ whole genome shotgun (WGS) entry which is preliminary data.</text>
</comment>
<name>A0A9N9KKD6_9GLOM</name>
<comment type="subcellular location">
    <subcellularLocation>
        <location evidence="1">Nucleus</location>
    </subcellularLocation>
</comment>
<dbReference type="AlphaFoldDB" id="A0A9N9KKD6"/>
<dbReference type="InterPro" id="IPR012337">
    <property type="entry name" value="RNaseH-like_sf"/>
</dbReference>
<keyword evidence="4" id="KW-0862">Zinc</keyword>
<dbReference type="GO" id="GO:0005634">
    <property type="term" value="C:nucleus"/>
    <property type="evidence" value="ECO:0007669"/>
    <property type="project" value="UniProtKB-SubCell"/>
</dbReference>
<dbReference type="InterPro" id="IPR052035">
    <property type="entry name" value="ZnF_BED_domain_contain"/>
</dbReference>
<proteinExistence type="predicted"/>
<evidence type="ECO:0000313" key="6">
    <source>
        <dbReference type="EMBL" id="CAG8831694.1"/>
    </source>
</evidence>
<feature type="non-terminal residue" evidence="6">
    <location>
        <position position="117"/>
    </location>
</feature>
<dbReference type="SUPFAM" id="SSF53098">
    <property type="entry name" value="Ribonuclease H-like"/>
    <property type="match status" value="1"/>
</dbReference>
<keyword evidence="7" id="KW-1185">Reference proteome</keyword>
<evidence type="ECO:0000313" key="7">
    <source>
        <dbReference type="Proteomes" id="UP000789759"/>
    </source>
</evidence>
<keyword evidence="3" id="KW-0863">Zinc-finger</keyword>
<dbReference type="OrthoDB" id="2432125at2759"/>
<accession>A0A9N9KKD6</accession>
<organism evidence="6 7">
    <name type="scientific">Cetraspora pellucida</name>
    <dbReference type="NCBI Taxonomy" id="1433469"/>
    <lineage>
        <taxon>Eukaryota</taxon>
        <taxon>Fungi</taxon>
        <taxon>Fungi incertae sedis</taxon>
        <taxon>Mucoromycota</taxon>
        <taxon>Glomeromycotina</taxon>
        <taxon>Glomeromycetes</taxon>
        <taxon>Diversisporales</taxon>
        <taxon>Gigasporaceae</taxon>
        <taxon>Cetraspora</taxon>
    </lineage>
</organism>
<dbReference type="PANTHER" id="PTHR46481">
    <property type="entry name" value="ZINC FINGER BED DOMAIN-CONTAINING PROTEIN 4"/>
    <property type="match status" value="1"/>
</dbReference>
<dbReference type="EMBL" id="CAJVQA010066746">
    <property type="protein sequence ID" value="CAG8831694.1"/>
    <property type="molecule type" value="Genomic_DNA"/>
</dbReference>
<dbReference type="PANTHER" id="PTHR46481:SF10">
    <property type="entry name" value="ZINC FINGER BED DOMAIN-CONTAINING PROTEIN 39"/>
    <property type="match status" value="1"/>
</dbReference>
<evidence type="ECO:0000256" key="3">
    <source>
        <dbReference type="ARBA" id="ARBA00022771"/>
    </source>
</evidence>
<protein>
    <submittedName>
        <fullName evidence="6">19533_t:CDS:1</fullName>
    </submittedName>
</protein>
<evidence type="ECO:0000256" key="5">
    <source>
        <dbReference type="ARBA" id="ARBA00023242"/>
    </source>
</evidence>
<evidence type="ECO:0000256" key="1">
    <source>
        <dbReference type="ARBA" id="ARBA00004123"/>
    </source>
</evidence>
<sequence>PAQTKIDLFARSGSYPYTKAKNDKLTKALVKFIIQDTQPISLATSRNRQGYLGVTCSWLDSDFKIHEVLLSLTYVRYPHTANVIQEKLEEVIENWGLTRKLVVGKDLMPVEVLMARA</sequence>
<reference evidence="6" key="1">
    <citation type="submission" date="2021-06" db="EMBL/GenBank/DDBJ databases">
        <authorList>
            <person name="Kallberg Y."/>
            <person name="Tangrot J."/>
            <person name="Rosling A."/>
        </authorList>
    </citation>
    <scope>NUCLEOTIDE SEQUENCE</scope>
    <source>
        <strain evidence="6">FL966</strain>
    </source>
</reference>
<evidence type="ECO:0000256" key="4">
    <source>
        <dbReference type="ARBA" id="ARBA00022833"/>
    </source>
</evidence>
<gene>
    <name evidence="6" type="ORF">CPELLU_LOCUS20765</name>
</gene>
<keyword evidence="2" id="KW-0479">Metal-binding</keyword>
<feature type="non-terminal residue" evidence="6">
    <location>
        <position position="1"/>
    </location>
</feature>
<dbReference type="GO" id="GO:0008270">
    <property type="term" value="F:zinc ion binding"/>
    <property type="evidence" value="ECO:0007669"/>
    <property type="project" value="UniProtKB-KW"/>
</dbReference>
<dbReference type="Proteomes" id="UP000789759">
    <property type="component" value="Unassembled WGS sequence"/>
</dbReference>
<keyword evidence="5" id="KW-0539">Nucleus</keyword>
<evidence type="ECO:0000256" key="2">
    <source>
        <dbReference type="ARBA" id="ARBA00022723"/>
    </source>
</evidence>